<name>A0A2J6RPQ0_HYAVF</name>
<keyword evidence="1" id="KW-1133">Transmembrane helix</keyword>
<reference evidence="2 3" key="1">
    <citation type="submission" date="2016-04" db="EMBL/GenBank/DDBJ databases">
        <title>A degradative enzymes factory behind the ericoid mycorrhizal symbiosis.</title>
        <authorList>
            <consortium name="DOE Joint Genome Institute"/>
            <person name="Martino E."/>
            <person name="Morin E."/>
            <person name="Grelet G."/>
            <person name="Kuo A."/>
            <person name="Kohler A."/>
            <person name="Daghino S."/>
            <person name="Barry K."/>
            <person name="Choi C."/>
            <person name="Cichocki N."/>
            <person name="Clum A."/>
            <person name="Copeland A."/>
            <person name="Hainaut M."/>
            <person name="Haridas S."/>
            <person name="Labutti K."/>
            <person name="Lindquist E."/>
            <person name="Lipzen A."/>
            <person name="Khouja H.-R."/>
            <person name="Murat C."/>
            <person name="Ohm R."/>
            <person name="Olson A."/>
            <person name="Spatafora J."/>
            <person name="Veneault-Fourrey C."/>
            <person name="Henrissat B."/>
            <person name="Grigoriev I."/>
            <person name="Martin F."/>
            <person name="Perotto S."/>
        </authorList>
    </citation>
    <scope>NUCLEOTIDE SEQUENCE [LARGE SCALE GENOMIC DNA]</scope>
    <source>
        <strain evidence="2 3">F</strain>
    </source>
</reference>
<dbReference type="AlphaFoldDB" id="A0A2J6RPQ0"/>
<keyword evidence="1" id="KW-0812">Transmembrane</keyword>
<proteinExistence type="predicted"/>
<protein>
    <submittedName>
        <fullName evidence="2">Uncharacterized protein</fullName>
    </submittedName>
</protein>
<gene>
    <name evidence="2" type="ORF">L207DRAFT_511961</name>
</gene>
<keyword evidence="1" id="KW-0472">Membrane</keyword>
<evidence type="ECO:0000256" key="1">
    <source>
        <dbReference type="SAM" id="Phobius"/>
    </source>
</evidence>
<evidence type="ECO:0000313" key="3">
    <source>
        <dbReference type="Proteomes" id="UP000235786"/>
    </source>
</evidence>
<organism evidence="2 3">
    <name type="scientific">Hyaloscypha variabilis (strain UAMH 11265 / GT02V1 / F)</name>
    <name type="common">Meliniomyces variabilis</name>
    <dbReference type="NCBI Taxonomy" id="1149755"/>
    <lineage>
        <taxon>Eukaryota</taxon>
        <taxon>Fungi</taxon>
        <taxon>Dikarya</taxon>
        <taxon>Ascomycota</taxon>
        <taxon>Pezizomycotina</taxon>
        <taxon>Leotiomycetes</taxon>
        <taxon>Helotiales</taxon>
        <taxon>Hyaloscyphaceae</taxon>
        <taxon>Hyaloscypha</taxon>
        <taxon>Hyaloscypha variabilis</taxon>
    </lineage>
</organism>
<feature type="transmembrane region" description="Helical" evidence="1">
    <location>
        <begin position="12"/>
        <end position="32"/>
    </location>
</feature>
<dbReference type="EMBL" id="KZ613945">
    <property type="protein sequence ID" value="PMD40486.1"/>
    <property type="molecule type" value="Genomic_DNA"/>
</dbReference>
<accession>A0A2J6RPQ0</accession>
<dbReference type="Proteomes" id="UP000235786">
    <property type="component" value="Unassembled WGS sequence"/>
</dbReference>
<keyword evidence="3" id="KW-1185">Reference proteome</keyword>
<dbReference type="OrthoDB" id="3552065at2759"/>
<evidence type="ECO:0000313" key="2">
    <source>
        <dbReference type="EMBL" id="PMD40486.1"/>
    </source>
</evidence>
<sequence length="77" mass="8869">MLSTSDTIALSFGFASTFVAIVTIFVTRRAYLIPTTTDLERRPHASNVSDMQAQEVMRMEEVRLRRWATVKKNTFEK</sequence>